<name>A0A2S9KCQ1_9BURK</name>
<reference evidence="1 2" key="1">
    <citation type="submission" date="2018-03" db="EMBL/GenBank/DDBJ databases">
        <title>Comparative genomics illustrates the genes involved in a hyperalkaliphilic mechanisms of Serpentinomonas isolated from highly-alkaline calcium-rich serpentinized springs.</title>
        <authorList>
            <person name="Suzuki S."/>
            <person name="Ishii S."/>
            <person name="Walworth N."/>
            <person name="Bird L."/>
            <person name="Kuenen J.G."/>
            <person name="Nealson K.H."/>
        </authorList>
    </citation>
    <scope>NUCLEOTIDE SEQUENCE [LARGE SCALE GENOMIC DNA]</scope>
    <source>
        <strain evidence="1 2">83</strain>
    </source>
</reference>
<gene>
    <name evidence="1" type="ORF">C6P61_12685</name>
</gene>
<dbReference type="AlphaFoldDB" id="A0A2S9KCQ1"/>
<comment type="caution">
    <text evidence="1">The sequence shown here is derived from an EMBL/GenBank/DDBJ whole genome shotgun (WGS) entry which is preliminary data.</text>
</comment>
<dbReference type="InterPro" id="IPR036567">
    <property type="entry name" value="RHF-like"/>
</dbReference>
<dbReference type="Proteomes" id="UP000238326">
    <property type="component" value="Unassembled WGS sequence"/>
</dbReference>
<dbReference type="EMBL" id="PVLR01000036">
    <property type="protein sequence ID" value="PRD68231.1"/>
    <property type="molecule type" value="Genomic_DNA"/>
</dbReference>
<organism evidence="1 2">
    <name type="scientific">Malikia spinosa</name>
    <dbReference type="NCBI Taxonomy" id="86180"/>
    <lineage>
        <taxon>Bacteria</taxon>
        <taxon>Pseudomonadati</taxon>
        <taxon>Pseudomonadota</taxon>
        <taxon>Betaproteobacteria</taxon>
        <taxon>Burkholderiales</taxon>
        <taxon>Comamonadaceae</taxon>
        <taxon>Malikia</taxon>
    </lineage>
</organism>
<proteinExistence type="predicted"/>
<evidence type="ECO:0000313" key="1">
    <source>
        <dbReference type="EMBL" id="PRD68231.1"/>
    </source>
</evidence>
<dbReference type="OrthoDB" id="5297384at2"/>
<dbReference type="RefSeq" id="WP_105730288.1">
    <property type="nucleotide sequence ID" value="NZ_PVLR01000036.1"/>
</dbReference>
<accession>A0A2S9KCQ1</accession>
<evidence type="ECO:0000313" key="2">
    <source>
        <dbReference type="Proteomes" id="UP000238326"/>
    </source>
</evidence>
<keyword evidence="2" id="KW-1185">Reference proteome</keyword>
<sequence length="109" mass="12342">MNVLIESSRSGEPQVWRQQVEQRVRLVLQRLQGQVQQARISLRDINGPKGGVDKQCQIMLTTAGHGRLVIIAKAEDAQGALNQALQRATHTLARLWQRKRRPMRQVSLA</sequence>
<protein>
    <recommendedName>
        <fullName evidence="3">HPF/RaiA family ribosome-associated protein</fullName>
    </recommendedName>
</protein>
<dbReference type="Gene3D" id="3.30.160.100">
    <property type="entry name" value="Ribosome hibernation promotion factor-like"/>
    <property type="match status" value="1"/>
</dbReference>
<evidence type="ECO:0008006" key="3">
    <source>
        <dbReference type="Google" id="ProtNLM"/>
    </source>
</evidence>
<dbReference type="SUPFAM" id="SSF69754">
    <property type="entry name" value="Ribosome binding protein Y (YfiA homologue)"/>
    <property type="match status" value="1"/>
</dbReference>